<accession>G8LYY1</accession>
<protein>
    <recommendedName>
        <fullName evidence="5 10">Argininosuccinate lyase</fullName>
        <shortName evidence="10">ASAL</shortName>
        <ecNumber evidence="5 10">4.3.2.1</ecNumber>
    </recommendedName>
    <alternativeName>
        <fullName evidence="10">Arginosuccinase</fullName>
    </alternativeName>
</protein>
<dbReference type="CDD" id="cd01359">
    <property type="entry name" value="Argininosuccinate_lyase"/>
    <property type="match status" value="1"/>
</dbReference>
<dbReference type="eggNOG" id="COG0165">
    <property type="taxonomic scope" value="Bacteria"/>
</dbReference>
<organism evidence="13 14">
    <name type="scientific">Acetivibrio clariflavus (strain DSM 19732 / NBRC 101661 / EBR45)</name>
    <name type="common">Clostridium clariflavum</name>
    <dbReference type="NCBI Taxonomy" id="720554"/>
    <lineage>
        <taxon>Bacteria</taxon>
        <taxon>Bacillati</taxon>
        <taxon>Bacillota</taxon>
        <taxon>Clostridia</taxon>
        <taxon>Eubacteriales</taxon>
        <taxon>Oscillospiraceae</taxon>
        <taxon>Acetivibrio</taxon>
    </lineage>
</organism>
<comment type="subcellular location">
    <subcellularLocation>
        <location evidence="2 10">Cytoplasm</location>
    </subcellularLocation>
</comment>
<proteinExistence type="inferred from homology"/>
<comment type="pathway">
    <text evidence="3 10">Amino-acid biosynthesis; L-arginine biosynthesis; L-arginine from L-ornithine and carbamoyl phosphate: step 3/3.</text>
</comment>
<dbReference type="AlphaFoldDB" id="G8LYY1"/>
<dbReference type="OrthoDB" id="9769623at2"/>
<reference evidence="13 14" key="2">
    <citation type="journal article" date="2012" name="Stand. Genomic Sci.">
        <title>Complete Genome Sequence of Clostridium clariflavum DSM 19732.</title>
        <authorList>
            <person name="Izquierdo J.A."/>
            <person name="Goodwin L."/>
            <person name="Davenport K.W."/>
            <person name="Teshima H."/>
            <person name="Bruce D."/>
            <person name="Detter C."/>
            <person name="Tapia R."/>
            <person name="Han S."/>
            <person name="Land M."/>
            <person name="Hauser L."/>
            <person name="Jeffries C.D."/>
            <person name="Han J."/>
            <person name="Pitluck S."/>
            <person name="Nolan M."/>
            <person name="Chen A."/>
            <person name="Huntemann M."/>
            <person name="Mavromatis K."/>
            <person name="Mikhailova N."/>
            <person name="Liolios K."/>
            <person name="Woyke T."/>
            <person name="Lynd L.R."/>
        </authorList>
    </citation>
    <scope>NUCLEOTIDE SEQUENCE [LARGE SCALE GENOMIC DNA]</scope>
    <source>
        <strain evidence="14">DSM 19732 / NBRC 101661 / EBR45</strain>
    </source>
</reference>
<dbReference type="EMBL" id="CP003065">
    <property type="protein sequence ID" value="AEV67883.1"/>
    <property type="molecule type" value="Genomic_DNA"/>
</dbReference>
<evidence type="ECO:0000256" key="3">
    <source>
        <dbReference type="ARBA" id="ARBA00004941"/>
    </source>
</evidence>
<keyword evidence="9 10" id="KW-0456">Lyase</keyword>
<dbReference type="InterPro" id="IPR022761">
    <property type="entry name" value="Fumarate_lyase_N"/>
</dbReference>
<dbReference type="STRING" id="720554.Clocl_1222"/>
<dbReference type="HAMAP" id="MF_00006">
    <property type="entry name" value="Arg_succ_lyase"/>
    <property type="match status" value="1"/>
</dbReference>
<evidence type="ECO:0000256" key="5">
    <source>
        <dbReference type="ARBA" id="ARBA00012338"/>
    </source>
</evidence>
<dbReference type="Proteomes" id="UP000005435">
    <property type="component" value="Chromosome"/>
</dbReference>
<dbReference type="Gene3D" id="1.10.275.10">
    <property type="entry name" value="Fumarase/aspartase (N-terminal domain)"/>
    <property type="match status" value="1"/>
</dbReference>
<dbReference type="PRINTS" id="PR00149">
    <property type="entry name" value="FUMRATELYASE"/>
</dbReference>
<evidence type="ECO:0000256" key="4">
    <source>
        <dbReference type="ARBA" id="ARBA00005552"/>
    </source>
</evidence>
<dbReference type="NCBIfam" id="TIGR00838">
    <property type="entry name" value="argH"/>
    <property type="match status" value="1"/>
</dbReference>
<dbReference type="Gene3D" id="1.20.200.10">
    <property type="entry name" value="Fumarase/aspartase (Central domain)"/>
    <property type="match status" value="1"/>
</dbReference>
<feature type="domain" description="Argininosuccinate lyase C-terminal" evidence="12">
    <location>
        <begin position="363"/>
        <end position="430"/>
    </location>
</feature>
<evidence type="ECO:0000313" key="14">
    <source>
        <dbReference type="Proteomes" id="UP000005435"/>
    </source>
</evidence>
<dbReference type="FunFam" id="1.10.275.10:FF:000002">
    <property type="entry name" value="Argininosuccinate lyase"/>
    <property type="match status" value="1"/>
</dbReference>
<dbReference type="Pfam" id="PF14698">
    <property type="entry name" value="ASL_C2"/>
    <property type="match status" value="1"/>
</dbReference>
<evidence type="ECO:0000256" key="7">
    <source>
        <dbReference type="ARBA" id="ARBA00022571"/>
    </source>
</evidence>
<dbReference type="GO" id="GO:0004056">
    <property type="term" value="F:argininosuccinate lyase activity"/>
    <property type="evidence" value="ECO:0007669"/>
    <property type="project" value="UniProtKB-UniRule"/>
</dbReference>
<keyword evidence="6 10" id="KW-0963">Cytoplasm</keyword>
<keyword evidence="14" id="KW-1185">Reference proteome</keyword>
<dbReference type="PROSITE" id="PS00163">
    <property type="entry name" value="FUMARATE_LYASES"/>
    <property type="match status" value="1"/>
</dbReference>
<dbReference type="InterPro" id="IPR020557">
    <property type="entry name" value="Fumarate_lyase_CS"/>
</dbReference>
<evidence type="ECO:0000256" key="1">
    <source>
        <dbReference type="ARBA" id="ARBA00000985"/>
    </source>
</evidence>
<dbReference type="InterPro" id="IPR008948">
    <property type="entry name" value="L-Aspartase-like"/>
</dbReference>
<dbReference type="Pfam" id="PF00206">
    <property type="entry name" value="Lyase_1"/>
    <property type="match status" value="1"/>
</dbReference>
<dbReference type="PANTHER" id="PTHR43814:SF1">
    <property type="entry name" value="ARGININOSUCCINATE LYASE"/>
    <property type="match status" value="1"/>
</dbReference>
<comment type="similarity">
    <text evidence="10">Belongs to the lyase 1 family. Argininosuccinate lyase subfamily.</text>
</comment>
<dbReference type="InterPro" id="IPR000362">
    <property type="entry name" value="Fumarate_lyase_fam"/>
</dbReference>
<dbReference type="HOGENOM" id="CLU_027272_2_3_9"/>
<dbReference type="KEGG" id="ccl:Clocl_1222"/>
<dbReference type="InterPro" id="IPR009049">
    <property type="entry name" value="Argininosuccinate_lyase"/>
</dbReference>
<dbReference type="GO" id="GO:0005829">
    <property type="term" value="C:cytosol"/>
    <property type="evidence" value="ECO:0007669"/>
    <property type="project" value="TreeGrafter"/>
</dbReference>
<evidence type="ECO:0000256" key="2">
    <source>
        <dbReference type="ARBA" id="ARBA00004496"/>
    </source>
</evidence>
<comment type="catalytic activity">
    <reaction evidence="1 10">
        <text>2-(N(omega)-L-arginino)succinate = fumarate + L-arginine</text>
        <dbReference type="Rhea" id="RHEA:24020"/>
        <dbReference type="ChEBI" id="CHEBI:29806"/>
        <dbReference type="ChEBI" id="CHEBI:32682"/>
        <dbReference type="ChEBI" id="CHEBI:57472"/>
        <dbReference type="EC" id="4.3.2.1"/>
    </reaction>
</comment>
<dbReference type="UniPathway" id="UPA00068">
    <property type="reaction ID" value="UER00114"/>
</dbReference>
<evidence type="ECO:0000256" key="9">
    <source>
        <dbReference type="ARBA" id="ARBA00023239"/>
    </source>
</evidence>
<evidence type="ECO:0000259" key="12">
    <source>
        <dbReference type="Pfam" id="PF14698"/>
    </source>
</evidence>
<dbReference type="EC" id="4.3.2.1" evidence="5 10"/>
<evidence type="ECO:0000256" key="6">
    <source>
        <dbReference type="ARBA" id="ARBA00022490"/>
    </source>
</evidence>
<feature type="domain" description="Fumarate lyase N-terminal" evidence="11">
    <location>
        <begin position="6"/>
        <end position="300"/>
    </location>
</feature>
<dbReference type="Gene3D" id="1.10.40.30">
    <property type="entry name" value="Fumarase/aspartase (C-terminal domain)"/>
    <property type="match status" value="1"/>
</dbReference>
<dbReference type="FunFam" id="1.20.200.10:FF:000006">
    <property type="entry name" value="Argininosuccinate lyase"/>
    <property type="match status" value="1"/>
</dbReference>
<evidence type="ECO:0000259" key="11">
    <source>
        <dbReference type="Pfam" id="PF00206"/>
    </source>
</evidence>
<keyword evidence="7 10" id="KW-0055">Arginine biosynthesis</keyword>
<evidence type="ECO:0000256" key="8">
    <source>
        <dbReference type="ARBA" id="ARBA00022605"/>
    </source>
</evidence>
<dbReference type="InterPro" id="IPR029419">
    <property type="entry name" value="Arg_succ_lyase_C"/>
</dbReference>
<evidence type="ECO:0000313" key="13">
    <source>
        <dbReference type="EMBL" id="AEV67883.1"/>
    </source>
</evidence>
<sequence>MKLWGGRFEKSTDKSVDDFNSSIRFDSRMYKQDILGSIAHAKMLGKCKIIPQEDSELIQATLKEILKDIENGKIDFEIDAEDIHMNIEKILISRIGDVGKRLHTGRSRNDQVALDIRMYLKDEICEIKKMLISLENTLIDISEKNLDTILPGYTHLQRAQPITFAHHMMAYFQMFKRDISRLDDCYKRMNIMPLGSGALASTTYPLDRYMVADELGFDEITENSLDGVSDRDFIIELVSCLSIIMMHLSRFSEELIIWSSHEFGFVEMDDAYSTGSSIMPQKKNPDVAELVRGKTGRVYGSLISILTVMKALPLAYNKDMQEDKESIFDAVDTVKLCLPVFTQMIATMKINKENMYRAAQGGFTNATDMADYLVKKGIPFRDAHEIIGKMVLYCIGNNKAIDELTMEEFKNFSPLITEDVYKEISLETCVSGRNLPGGPAKERVLEAIQKGKDFIKSQINK</sequence>
<dbReference type="PRINTS" id="PR00145">
    <property type="entry name" value="ARGSUCLYASE"/>
</dbReference>
<evidence type="ECO:0000256" key="10">
    <source>
        <dbReference type="HAMAP-Rule" id="MF_00006"/>
    </source>
</evidence>
<dbReference type="GO" id="GO:0042450">
    <property type="term" value="P:L-arginine biosynthetic process via ornithine"/>
    <property type="evidence" value="ECO:0007669"/>
    <property type="project" value="UniProtKB-UniRule"/>
</dbReference>
<name>G8LYY1_ACECE</name>
<reference evidence="14" key="1">
    <citation type="submission" date="2011-12" db="EMBL/GenBank/DDBJ databases">
        <title>Complete sequence of Clostridium clariflavum DSM 19732.</title>
        <authorList>
            <consortium name="US DOE Joint Genome Institute"/>
            <person name="Lucas S."/>
            <person name="Han J."/>
            <person name="Lapidus A."/>
            <person name="Cheng J.-F."/>
            <person name="Goodwin L."/>
            <person name="Pitluck S."/>
            <person name="Peters L."/>
            <person name="Teshima H."/>
            <person name="Detter J.C."/>
            <person name="Han C."/>
            <person name="Tapia R."/>
            <person name="Land M."/>
            <person name="Hauser L."/>
            <person name="Kyrpides N."/>
            <person name="Ivanova N."/>
            <person name="Pagani I."/>
            <person name="Kitzmiller T."/>
            <person name="Lynd L."/>
            <person name="Izquierdo J."/>
            <person name="Woyke T."/>
        </authorList>
    </citation>
    <scope>NUCLEOTIDE SEQUENCE [LARGE SCALE GENOMIC DNA]</scope>
    <source>
        <strain evidence="14">DSM 19732 / NBRC 101661 / EBR45</strain>
    </source>
</reference>
<gene>
    <name evidence="10" type="primary">argH</name>
    <name evidence="13" type="ordered locus">Clocl_1222</name>
</gene>
<dbReference type="RefSeq" id="WP_014254499.1">
    <property type="nucleotide sequence ID" value="NC_016627.1"/>
</dbReference>
<keyword evidence="8 10" id="KW-0028">Amino-acid biosynthesis</keyword>
<comment type="similarity">
    <text evidence="4">In the N-terminal section; belongs to the lyase 1 family. Argininosuccinate lyase subfamily.</text>
</comment>
<dbReference type="SUPFAM" id="SSF48557">
    <property type="entry name" value="L-aspartase-like"/>
    <property type="match status" value="1"/>
</dbReference>
<dbReference type="InterPro" id="IPR024083">
    <property type="entry name" value="Fumarase/histidase_N"/>
</dbReference>
<dbReference type="PANTHER" id="PTHR43814">
    <property type="entry name" value="ARGININOSUCCINATE LYASE"/>
    <property type="match status" value="1"/>
</dbReference>
<dbReference type="FunFam" id="1.10.40.30:FF:000001">
    <property type="entry name" value="Argininosuccinate lyase"/>
    <property type="match status" value="1"/>
</dbReference>